<evidence type="ECO:0000313" key="3">
    <source>
        <dbReference type="Proteomes" id="UP000649326"/>
    </source>
</evidence>
<dbReference type="EMBL" id="DQUG01000037">
    <property type="protein sequence ID" value="HIP74719.1"/>
    <property type="molecule type" value="Genomic_DNA"/>
</dbReference>
<dbReference type="SUPFAM" id="SSF48239">
    <property type="entry name" value="Terpenoid cyclases/Protein prenyltransferases"/>
    <property type="match status" value="1"/>
</dbReference>
<reference evidence="2" key="1">
    <citation type="journal article" date="2020" name="ISME J.">
        <title>Gammaproteobacteria mediating utilization of methyl-, sulfur- and petroleum organic compounds in deep ocean hydrothermal plumes.</title>
        <authorList>
            <person name="Zhou Z."/>
            <person name="Liu Y."/>
            <person name="Pan J."/>
            <person name="Cron B.R."/>
            <person name="Toner B.M."/>
            <person name="Anantharaman K."/>
            <person name="Breier J.A."/>
            <person name="Dick G.J."/>
            <person name="Li M."/>
        </authorList>
    </citation>
    <scope>NUCLEOTIDE SEQUENCE</scope>
    <source>
        <strain evidence="2">SZUA-1451</strain>
    </source>
</reference>
<organism evidence="2 3">
    <name type="scientific">Thermococcus paralvinellae</name>
    <dbReference type="NCBI Taxonomy" id="582419"/>
    <lineage>
        <taxon>Archaea</taxon>
        <taxon>Methanobacteriati</taxon>
        <taxon>Methanobacteriota</taxon>
        <taxon>Thermococci</taxon>
        <taxon>Thermococcales</taxon>
        <taxon>Thermococcaceae</taxon>
        <taxon>Thermococcus</taxon>
    </lineage>
</organism>
<evidence type="ECO:0008006" key="4">
    <source>
        <dbReference type="Google" id="ProtNLM"/>
    </source>
</evidence>
<dbReference type="Gene3D" id="1.50.10.20">
    <property type="match status" value="1"/>
</dbReference>
<keyword evidence="1" id="KW-0472">Membrane</keyword>
<comment type="caution">
    <text evidence="2">The sequence shown here is derived from an EMBL/GenBank/DDBJ whole genome shotgun (WGS) entry which is preliminary data.</text>
</comment>
<dbReference type="InterPro" id="IPR008930">
    <property type="entry name" value="Terpenoid_cyclase/PrenylTrfase"/>
</dbReference>
<evidence type="ECO:0000256" key="1">
    <source>
        <dbReference type="SAM" id="Phobius"/>
    </source>
</evidence>
<feature type="transmembrane region" description="Helical" evidence="1">
    <location>
        <begin position="260"/>
        <end position="278"/>
    </location>
</feature>
<keyword evidence="1" id="KW-0812">Transmembrane</keyword>
<sequence>MRARTSRYLDALLRNTEQYLVTKDKIAYIKDPVFGIVRNRVSAEYLKSTIRFYGKSKRDIIRKLVYFLLSRQNLNGSWNEIHPNYNQESALVTSFVGEALLLALPYLEKELKKRTENALKKARDYVLSSEIEQGYFLKSKLYTADYLNVDATCGAFLAQYYEVFGDKKALDGAKRAVRRVCAFQEKDGAFPYTVNRGNEKYSLNVPCIHYQGVALYYLSKVQEVIREGWVKKCMLKGTQWLSKAQKENGTFDWSKSGLMFAYYLTGAYAFGFASFVYASRWDEKYLENATKLLSVLKENTPNIVLRWEKGKWKDFPRDMIVSFKSAWLGSYPIKHKLFRFGYAIYRQIARRRFSEDVKEDMIFKLVTKLFGIKASTVEPSKNFPDMFMTSEVLDCLSYALTFLKGENTVLRA</sequence>
<dbReference type="CDD" id="cd00688">
    <property type="entry name" value="ISOPREN_C2_like"/>
    <property type="match status" value="1"/>
</dbReference>
<keyword evidence="1" id="KW-1133">Transmembrane helix</keyword>
<protein>
    <recommendedName>
        <fullName evidence="4">Squalene cyclase C-terminal domain-containing protein</fullName>
    </recommendedName>
</protein>
<evidence type="ECO:0000313" key="2">
    <source>
        <dbReference type="EMBL" id="HIP74719.1"/>
    </source>
</evidence>
<name>A0A832Z8X6_9EURY</name>
<proteinExistence type="predicted"/>
<accession>A0A832Z8X6</accession>
<gene>
    <name evidence="2" type="ORF">EYH13_00905</name>
</gene>
<dbReference type="AlphaFoldDB" id="A0A832Z8X6"/>
<dbReference type="Proteomes" id="UP000649326">
    <property type="component" value="Unassembled WGS sequence"/>
</dbReference>